<sequence>MEPLIRAKDDISPLFCGLGDVARRMDAAKTLLVSDERIYSLYGRHFPALPCVLIPEGEIAKNIEALPSLLDGFLRHRVDRSWSVLALGGGSISDTTGFAAHIWMRGIGFFAVPTTLLAMCDAALGGKNGLDYRGYKNVIGSFHFPRRLFCDVETLRSLEPEQFASGMAEAIKHGILEGEDHFAYLEDSARRYGGEGGLNFQGCPAETLEGIVRLSQRLKLKIVARDPKESGARRLLNLGHSFGHALESASGMPHGFAVSLGIALACSYARAKGRMKEGDMRRILNLLARYGLPVNIEEVDADGSLRKKAADLFFMDKKREGEFVHFILPEGIGAVKIEKIPAEELLSFLLGDRL</sequence>
<evidence type="ECO:0000256" key="5">
    <source>
        <dbReference type="ARBA" id="ARBA00023239"/>
    </source>
</evidence>
<comment type="caution">
    <text evidence="9">The sequence shown here is derived from an EMBL/GenBank/DDBJ whole genome shotgun (WGS) entry which is preliminary data.</text>
</comment>
<comment type="cofactor">
    <cofactor evidence="1">
        <name>NAD(+)</name>
        <dbReference type="ChEBI" id="CHEBI:57540"/>
    </cofactor>
</comment>
<dbReference type="PIRSF" id="PIRSF001455">
    <property type="entry name" value="DHQ_synth"/>
    <property type="match status" value="1"/>
</dbReference>
<accession>A0A644UE53</accession>
<organism evidence="9">
    <name type="scientific">bioreactor metagenome</name>
    <dbReference type="NCBI Taxonomy" id="1076179"/>
    <lineage>
        <taxon>unclassified sequences</taxon>
        <taxon>metagenomes</taxon>
        <taxon>ecological metagenomes</taxon>
    </lineage>
</organism>
<dbReference type="Gene3D" id="3.40.50.1970">
    <property type="match status" value="1"/>
</dbReference>
<dbReference type="EC" id="4.2.3.4" evidence="9"/>
<reference evidence="9" key="1">
    <citation type="submission" date="2019-08" db="EMBL/GenBank/DDBJ databases">
        <authorList>
            <person name="Kucharzyk K."/>
            <person name="Murdoch R.W."/>
            <person name="Higgins S."/>
            <person name="Loffler F."/>
        </authorList>
    </citation>
    <scope>NUCLEOTIDE SEQUENCE</scope>
</reference>
<keyword evidence="5 9" id="KW-0456">Lyase</keyword>
<dbReference type="InterPro" id="IPR030960">
    <property type="entry name" value="DHQS/DOIS_N"/>
</dbReference>
<evidence type="ECO:0000256" key="1">
    <source>
        <dbReference type="ARBA" id="ARBA00001911"/>
    </source>
</evidence>
<name>A0A644UE53_9ZZZZ</name>
<dbReference type="InterPro" id="IPR050071">
    <property type="entry name" value="Dehydroquinate_synthase"/>
</dbReference>
<dbReference type="GO" id="GO:0003856">
    <property type="term" value="F:3-dehydroquinate synthase activity"/>
    <property type="evidence" value="ECO:0007669"/>
    <property type="project" value="UniProtKB-EC"/>
</dbReference>
<dbReference type="GO" id="GO:0009073">
    <property type="term" value="P:aromatic amino acid family biosynthetic process"/>
    <property type="evidence" value="ECO:0007669"/>
    <property type="project" value="InterPro"/>
</dbReference>
<dbReference type="Pfam" id="PF01761">
    <property type="entry name" value="DHQ_synthase"/>
    <property type="match status" value="1"/>
</dbReference>
<keyword evidence="4" id="KW-0520">NAD</keyword>
<comment type="cofactor">
    <cofactor evidence="2">
        <name>Co(2+)</name>
        <dbReference type="ChEBI" id="CHEBI:48828"/>
    </cofactor>
</comment>
<dbReference type="InterPro" id="IPR056179">
    <property type="entry name" value="DHQS_C"/>
</dbReference>
<protein>
    <submittedName>
        <fullName evidence="9">3-dehydroquinate synthase</fullName>
        <ecNumber evidence="9">4.2.3.4</ecNumber>
    </submittedName>
</protein>
<dbReference type="SUPFAM" id="SSF56796">
    <property type="entry name" value="Dehydroquinate synthase-like"/>
    <property type="match status" value="1"/>
</dbReference>
<dbReference type="Gene3D" id="1.20.1090.10">
    <property type="entry name" value="Dehydroquinate synthase-like - alpha domain"/>
    <property type="match status" value="1"/>
</dbReference>
<proteinExistence type="predicted"/>
<feature type="domain" description="3-dehydroquinate synthase N-terminal" evidence="7">
    <location>
        <begin position="52"/>
        <end position="164"/>
    </location>
</feature>
<dbReference type="GO" id="GO:0046872">
    <property type="term" value="F:metal ion binding"/>
    <property type="evidence" value="ECO:0007669"/>
    <property type="project" value="UniProtKB-KW"/>
</dbReference>
<evidence type="ECO:0000313" key="9">
    <source>
        <dbReference type="EMBL" id="MPL77139.1"/>
    </source>
</evidence>
<evidence type="ECO:0000256" key="4">
    <source>
        <dbReference type="ARBA" id="ARBA00023027"/>
    </source>
</evidence>
<dbReference type="CDD" id="cd08195">
    <property type="entry name" value="DHQS"/>
    <property type="match status" value="1"/>
</dbReference>
<dbReference type="EMBL" id="VSSQ01000104">
    <property type="protein sequence ID" value="MPL77139.1"/>
    <property type="molecule type" value="Genomic_DNA"/>
</dbReference>
<dbReference type="PANTHER" id="PTHR43622:SF1">
    <property type="entry name" value="3-DEHYDROQUINATE SYNTHASE"/>
    <property type="match status" value="1"/>
</dbReference>
<dbReference type="PANTHER" id="PTHR43622">
    <property type="entry name" value="3-DEHYDROQUINATE SYNTHASE"/>
    <property type="match status" value="1"/>
</dbReference>
<keyword evidence="6" id="KW-0170">Cobalt</keyword>
<gene>
    <name evidence="9" type="primary">aroB_7</name>
    <name evidence="9" type="ORF">SDC9_22990</name>
</gene>
<evidence type="ECO:0000259" key="8">
    <source>
        <dbReference type="Pfam" id="PF24621"/>
    </source>
</evidence>
<evidence type="ECO:0000256" key="3">
    <source>
        <dbReference type="ARBA" id="ARBA00022723"/>
    </source>
</evidence>
<dbReference type="InterPro" id="IPR030963">
    <property type="entry name" value="DHQ_synth_fam"/>
</dbReference>
<evidence type="ECO:0000256" key="2">
    <source>
        <dbReference type="ARBA" id="ARBA00001941"/>
    </source>
</evidence>
<dbReference type="Pfam" id="PF24621">
    <property type="entry name" value="DHQS_C"/>
    <property type="match status" value="1"/>
</dbReference>
<evidence type="ECO:0000256" key="6">
    <source>
        <dbReference type="ARBA" id="ARBA00023285"/>
    </source>
</evidence>
<feature type="domain" description="3-dehydroquinate synthase C-terminal" evidence="8">
    <location>
        <begin position="166"/>
        <end position="318"/>
    </location>
</feature>
<keyword evidence="3" id="KW-0479">Metal-binding</keyword>
<evidence type="ECO:0000259" key="7">
    <source>
        <dbReference type="Pfam" id="PF01761"/>
    </source>
</evidence>
<dbReference type="AlphaFoldDB" id="A0A644UE53"/>